<evidence type="ECO:0000256" key="1">
    <source>
        <dbReference type="SAM" id="MobiDB-lite"/>
    </source>
</evidence>
<feature type="region of interest" description="Disordered" evidence="1">
    <location>
        <begin position="1"/>
        <end position="47"/>
    </location>
</feature>
<feature type="region of interest" description="Disordered" evidence="1">
    <location>
        <begin position="343"/>
        <end position="390"/>
    </location>
</feature>
<evidence type="ECO:0000313" key="3">
    <source>
        <dbReference type="Proteomes" id="UP001610334"/>
    </source>
</evidence>
<name>A0ABR4GS58_9EURO</name>
<reference evidence="2 3" key="1">
    <citation type="submission" date="2024-07" db="EMBL/GenBank/DDBJ databases">
        <title>Section-level genome sequencing and comparative genomics of Aspergillus sections Usti and Cavernicolus.</title>
        <authorList>
            <consortium name="Lawrence Berkeley National Laboratory"/>
            <person name="Nybo J.L."/>
            <person name="Vesth T.C."/>
            <person name="Theobald S."/>
            <person name="Frisvad J.C."/>
            <person name="Larsen T.O."/>
            <person name="Kjaerboelling I."/>
            <person name="Rothschild-Mancinelli K."/>
            <person name="Lyhne E.K."/>
            <person name="Kogle M.E."/>
            <person name="Barry K."/>
            <person name="Clum A."/>
            <person name="Na H."/>
            <person name="Ledsgaard L."/>
            <person name="Lin J."/>
            <person name="Lipzen A."/>
            <person name="Kuo A."/>
            <person name="Riley R."/>
            <person name="Mondo S."/>
            <person name="Labutti K."/>
            <person name="Haridas S."/>
            <person name="Pangalinan J."/>
            <person name="Salamov A.A."/>
            <person name="Simmons B.A."/>
            <person name="Magnuson J.K."/>
            <person name="Chen J."/>
            <person name="Drula E."/>
            <person name="Henrissat B."/>
            <person name="Wiebenga A."/>
            <person name="Lubbers R.J."/>
            <person name="Gomes A.C."/>
            <person name="Makela M.R."/>
            <person name="Stajich J."/>
            <person name="Grigoriev I.V."/>
            <person name="Mortensen U.H."/>
            <person name="De Vries R.P."/>
            <person name="Baker S.E."/>
            <person name="Andersen M.R."/>
        </authorList>
    </citation>
    <scope>NUCLEOTIDE SEQUENCE [LARGE SCALE GENOMIC DNA]</scope>
    <source>
        <strain evidence="2 3">CBS 588.65</strain>
    </source>
</reference>
<feature type="compositionally biased region" description="Basic and acidic residues" evidence="1">
    <location>
        <begin position="361"/>
        <end position="380"/>
    </location>
</feature>
<organism evidence="2 3">
    <name type="scientific">Aspergillus granulosus</name>
    <dbReference type="NCBI Taxonomy" id="176169"/>
    <lineage>
        <taxon>Eukaryota</taxon>
        <taxon>Fungi</taxon>
        <taxon>Dikarya</taxon>
        <taxon>Ascomycota</taxon>
        <taxon>Pezizomycotina</taxon>
        <taxon>Eurotiomycetes</taxon>
        <taxon>Eurotiomycetidae</taxon>
        <taxon>Eurotiales</taxon>
        <taxon>Aspergillaceae</taxon>
        <taxon>Aspergillus</taxon>
        <taxon>Aspergillus subgen. Nidulantes</taxon>
    </lineage>
</organism>
<comment type="caution">
    <text evidence="2">The sequence shown here is derived from an EMBL/GenBank/DDBJ whole genome shotgun (WGS) entry which is preliminary data.</text>
</comment>
<evidence type="ECO:0000313" key="2">
    <source>
        <dbReference type="EMBL" id="KAL2801896.1"/>
    </source>
</evidence>
<accession>A0ABR4GS58</accession>
<proteinExistence type="predicted"/>
<gene>
    <name evidence="2" type="ORF">BJX63DRAFT_140175</name>
</gene>
<dbReference type="Proteomes" id="UP001610334">
    <property type="component" value="Unassembled WGS sequence"/>
</dbReference>
<dbReference type="EMBL" id="JBFXLT010000227">
    <property type="protein sequence ID" value="KAL2801896.1"/>
    <property type="molecule type" value="Genomic_DNA"/>
</dbReference>
<keyword evidence="3" id="KW-1185">Reference proteome</keyword>
<protein>
    <submittedName>
        <fullName evidence="2">Uncharacterized protein</fullName>
    </submittedName>
</protein>
<sequence>MAKSVTIPERSMQESCDSDIHQSTPPDRNISLPLTPPASERRQPSDELSDALRIFKDLQIHHTEVSHNEQKTINLPPDQYLHFLRALERDKLLQDYVNDKVRWDYDPKAELLHVRMPAPVHDFFASAVAREICKQLECIANAEGAASEFARRIENGGSSRIFLKESEGEPEEGLAVSKIFPQRQPDAQFQYHGTAYPGIVLEVSYSQSGKNLRKLARDYILHSNGNIKIVIGFDINYGKTKESTVSLWRASYIQEEGEEFDMLDVWQEIKYQPFRAQDGSYVNQTRHIQLNLSDFAPDGLSADIQGLHLEISYEKLANFLRHAEEMREARELGIGIKADRKTRKRKFSSSSAEEMKTEDEAEHRLREEADAGRSAARDTDYNPLSRRKRI</sequence>